<dbReference type="PANTHER" id="PTHR47074:SF54">
    <property type="entry name" value="RNASE H TYPE-1 DOMAIN-CONTAINING PROTEIN"/>
    <property type="match status" value="1"/>
</dbReference>
<dbReference type="InterPro" id="IPR036397">
    <property type="entry name" value="RNaseH_sf"/>
</dbReference>
<comment type="caution">
    <text evidence="3">The sequence shown here is derived from an EMBL/GenBank/DDBJ whole genome shotgun (WGS) entry which is preliminary data.</text>
</comment>
<name>A0ABR0U126_REHGL</name>
<keyword evidence="4" id="KW-1185">Reference proteome</keyword>
<feature type="domain" description="RNase H type-1" evidence="1">
    <location>
        <begin position="252"/>
        <end position="372"/>
    </location>
</feature>
<dbReference type="CDD" id="cd06222">
    <property type="entry name" value="RNase_H_like"/>
    <property type="match status" value="1"/>
</dbReference>
<dbReference type="InterPro" id="IPR044730">
    <property type="entry name" value="RNase_H-like_dom_plant"/>
</dbReference>
<dbReference type="PANTHER" id="PTHR47074">
    <property type="entry name" value="BNAC02G40300D PROTEIN"/>
    <property type="match status" value="1"/>
</dbReference>
<dbReference type="Pfam" id="PF13456">
    <property type="entry name" value="RVT_3"/>
    <property type="match status" value="1"/>
</dbReference>
<dbReference type="InterPro" id="IPR026960">
    <property type="entry name" value="RVT-Znf"/>
</dbReference>
<dbReference type="InterPro" id="IPR052929">
    <property type="entry name" value="RNase_H-like_EbsB-rel"/>
</dbReference>
<proteinExistence type="predicted"/>
<evidence type="ECO:0000313" key="3">
    <source>
        <dbReference type="EMBL" id="KAK6116072.1"/>
    </source>
</evidence>
<dbReference type="EMBL" id="JABTTQ020003506">
    <property type="protein sequence ID" value="KAK6116072.1"/>
    <property type="molecule type" value="Genomic_DNA"/>
</dbReference>
<dbReference type="Proteomes" id="UP001318860">
    <property type="component" value="Unassembled WGS sequence"/>
</dbReference>
<sequence length="400" mass="45904">MVVNDLLIPGTSQWDVSLLEELFCGRDVEEITNSPLNPSGVDDIRVWHYDKKGKYMVKSSYRIARNFSEDDNRENSALWSKIWKLKLPPKIKHFVWRACTNCLPLRSNLSRRNIVVEPVCAFCRVEMETCWHVFVSCRYCRDCWREAGLNDFVEERAAAAESFTEFMDTGITDADHWLAAKLCAVMWSIWRQRNCEIWENSHTSAVVTVRVAAVVLSDWSISLGLGNAEFYNNTEEHSQRWKKPNFPYMKCNVDAAICQQRKLTGIGVVLRNDQGEFIVARTIYFPGIYAIREAEAISVREALSWLHDLGIRQVVVETDAKYVVDSLTSHEFGISEYDFVIQECRAFLQSEPEVSAKFVRRNANMVAHELAKGSFSFDSPSVWNFPPLCIVNLLSLDALD</sequence>
<dbReference type="Gene3D" id="3.30.420.10">
    <property type="entry name" value="Ribonuclease H-like superfamily/Ribonuclease H"/>
    <property type="match status" value="1"/>
</dbReference>
<reference evidence="3 4" key="1">
    <citation type="journal article" date="2021" name="Comput. Struct. Biotechnol. J.">
        <title>De novo genome assembly of the potent medicinal plant Rehmannia glutinosa using nanopore technology.</title>
        <authorList>
            <person name="Ma L."/>
            <person name="Dong C."/>
            <person name="Song C."/>
            <person name="Wang X."/>
            <person name="Zheng X."/>
            <person name="Niu Y."/>
            <person name="Chen S."/>
            <person name="Feng W."/>
        </authorList>
    </citation>
    <scope>NUCLEOTIDE SEQUENCE [LARGE SCALE GENOMIC DNA]</scope>
    <source>
        <strain evidence="3">DH-2019</strain>
    </source>
</reference>
<dbReference type="InterPro" id="IPR002156">
    <property type="entry name" value="RNaseH_domain"/>
</dbReference>
<evidence type="ECO:0000259" key="2">
    <source>
        <dbReference type="Pfam" id="PF13966"/>
    </source>
</evidence>
<dbReference type="SUPFAM" id="SSF53098">
    <property type="entry name" value="Ribonuclease H-like"/>
    <property type="match status" value="1"/>
</dbReference>
<evidence type="ECO:0000259" key="1">
    <source>
        <dbReference type="Pfam" id="PF13456"/>
    </source>
</evidence>
<dbReference type="InterPro" id="IPR012337">
    <property type="entry name" value="RNaseH-like_sf"/>
</dbReference>
<accession>A0ABR0U126</accession>
<dbReference type="Pfam" id="PF13966">
    <property type="entry name" value="zf-RVT"/>
    <property type="match status" value="1"/>
</dbReference>
<protein>
    <submittedName>
        <fullName evidence="3">Uncharacterized protein</fullName>
    </submittedName>
</protein>
<gene>
    <name evidence="3" type="ORF">DH2020_008341</name>
</gene>
<feature type="domain" description="Reverse transcriptase zinc-binding" evidence="2">
    <location>
        <begin position="55"/>
        <end position="144"/>
    </location>
</feature>
<evidence type="ECO:0000313" key="4">
    <source>
        <dbReference type="Proteomes" id="UP001318860"/>
    </source>
</evidence>
<organism evidence="3 4">
    <name type="scientific">Rehmannia glutinosa</name>
    <name type="common">Chinese foxglove</name>
    <dbReference type="NCBI Taxonomy" id="99300"/>
    <lineage>
        <taxon>Eukaryota</taxon>
        <taxon>Viridiplantae</taxon>
        <taxon>Streptophyta</taxon>
        <taxon>Embryophyta</taxon>
        <taxon>Tracheophyta</taxon>
        <taxon>Spermatophyta</taxon>
        <taxon>Magnoliopsida</taxon>
        <taxon>eudicotyledons</taxon>
        <taxon>Gunneridae</taxon>
        <taxon>Pentapetalae</taxon>
        <taxon>asterids</taxon>
        <taxon>lamiids</taxon>
        <taxon>Lamiales</taxon>
        <taxon>Orobanchaceae</taxon>
        <taxon>Rehmannieae</taxon>
        <taxon>Rehmannia</taxon>
    </lineage>
</organism>